<dbReference type="SMART" id="SM00873">
    <property type="entry name" value="B3_4"/>
    <property type="match status" value="1"/>
</dbReference>
<keyword evidence="2" id="KW-0436">Ligase</keyword>
<name>A0A2P2BN27_9FIRM</name>
<proteinExistence type="predicted"/>
<dbReference type="Pfam" id="PF03483">
    <property type="entry name" value="B3_4"/>
    <property type="match status" value="1"/>
</dbReference>
<dbReference type="InterPro" id="IPR005146">
    <property type="entry name" value="B3/B4_tRNA-bd"/>
</dbReference>
<dbReference type="GO" id="GO:0003723">
    <property type="term" value="F:RNA binding"/>
    <property type="evidence" value="ECO:0007669"/>
    <property type="project" value="InterPro"/>
</dbReference>
<evidence type="ECO:0000313" key="3">
    <source>
        <dbReference type="Proteomes" id="UP000245695"/>
    </source>
</evidence>
<evidence type="ECO:0000259" key="1">
    <source>
        <dbReference type="SMART" id="SM00873"/>
    </source>
</evidence>
<dbReference type="RefSeq" id="WP_166504774.1">
    <property type="nucleotide sequence ID" value="NZ_JAKNTL010000002.1"/>
</dbReference>
<dbReference type="SUPFAM" id="SSF56037">
    <property type="entry name" value="PheT/TilS domain"/>
    <property type="match status" value="1"/>
</dbReference>
<sequence length="220" mass="24644">MIDIKVSEKLKEVCPDITLGCIQASVKVESSSESILKEIDKYCEDLIKKISLEDIASLPRIKDAREVYKKLGKSPSKYRVSSESLMRRILQKKGLYKINNIVEINNLISLKSGFSVGSYNINNTQPPICLTIGKEGQKYKGIGKDLINIENLPVLSDEISTFGSPTSDSERAMITNDVSEIIMCIYSFSGKQEIEEYLKYAKELLEKYASAKNISIKVIS</sequence>
<feature type="domain" description="B3/B4 tRNA-binding" evidence="1">
    <location>
        <begin position="62"/>
        <end position="210"/>
    </location>
</feature>
<dbReference type="KEGG" id="rhom:FRIFI_0237"/>
<gene>
    <name evidence="2" type="ORF">FRIFI_0237</name>
</gene>
<keyword evidence="3" id="KW-1185">Reference proteome</keyword>
<dbReference type="EMBL" id="LN650648">
    <property type="protein sequence ID" value="CEI71788.1"/>
    <property type="molecule type" value="Genomic_DNA"/>
</dbReference>
<dbReference type="Gene3D" id="3.50.40.10">
    <property type="entry name" value="Phenylalanyl-trna Synthetase, Chain B, domain 3"/>
    <property type="match status" value="1"/>
</dbReference>
<protein>
    <submittedName>
        <fullName evidence="2">B3/4 domain protein</fullName>
        <ecNumber evidence="2">6.1.1.20</ecNumber>
    </submittedName>
</protein>
<dbReference type="AlphaFoldDB" id="A0A2P2BN27"/>
<dbReference type="GO" id="GO:0004826">
    <property type="term" value="F:phenylalanine-tRNA ligase activity"/>
    <property type="evidence" value="ECO:0007669"/>
    <property type="project" value="UniProtKB-EC"/>
</dbReference>
<dbReference type="InterPro" id="IPR020825">
    <property type="entry name" value="Phe-tRNA_synthase-like_B3/B4"/>
</dbReference>
<reference evidence="2 3" key="1">
    <citation type="submission" date="2014-09" db="EMBL/GenBank/DDBJ databases">
        <authorList>
            <person name="Hornung B.V."/>
        </authorList>
    </citation>
    <scope>NUCLEOTIDE SEQUENCE [LARGE SCALE GENOMIC DNA]</scope>
    <source>
        <strain evidence="2 3">FRIFI</strain>
    </source>
</reference>
<dbReference type="PANTHER" id="PTHR39209">
    <property type="match status" value="1"/>
</dbReference>
<accession>A0A2P2BN27</accession>
<dbReference type="PANTHER" id="PTHR39209:SF2">
    <property type="entry name" value="CYTOPLASMIC PROTEIN"/>
    <property type="match status" value="1"/>
</dbReference>
<dbReference type="Proteomes" id="UP000245695">
    <property type="component" value="Chromosome 1"/>
</dbReference>
<dbReference type="EC" id="6.1.1.20" evidence="2"/>
<organism evidence="2 3">
    <name type="scientific">Romboutsia hominis</name>
    <dbReference type="NCBI Taxonomy" id="1507512"/>
    <lineage>
        <taxon>Bacteria</taxon>
        <taxon>Bacillati</taxon>
        <taxon>Bacillota</taxon>
        <taxon>Clostridia</taxon>
        <taxon>Peptostreptococcales</taxon>
        <taxon>Peptostreptococcaceae</taxon>
        <taxon>Romboutsia</taxon>
    </lineage>
</organism>
<evidence type="ECO:0000313" key="2">
    <source>
        <dbReference type="EMBL" id="CEI71788.1"/>
    </source>
</evidence>